<accession>A0A8J7IDG8</accession>
<evidence type="ECO:0000256" key="1">
    <source>
        <dbReference type="SAM" id="Phobius"/>
    </source>
</evidence>
<dbReference type="AlphaFoldDB" id="A0A8J7IDG8"/>
<name>A0A8J7IDG8_9RHOB</name>
<evidence type="ECO:0000313" key="2">
    <source>
        <dbReference type="EMBL" id="MBI1492642.1"/>
    </source>
</evidence>
<dbReference type="EMBL" id="JADCKQ010000002">
    <property type="protein sequence ID" value="MBI1492642.1"/>
    <property type="molecule type" value="Genomic_DNA"/>
</dbReference>
<keyword evidence="1" id="KW-0472">Membrane</keyword>
<dbReference type="Proteomes" id="UP000640583">
    <property type="component" value="Unassembled WGS sequence"/>
</dbReference>
<evidence type="ECO:0000313" key="3">
    <source>
        <dbReference type="Proteomes" id="UP000640583"/>
    </source>
</evidence>
<keyword evidence="1" id="KW-1133">Transmembrane helix</keyword>
<proteinExistence type="predicted"/>
<keyword evidence="1" id="KW-0812">Transmembrane</keyword>
<keyword evidence="3" id="KW-1185">Reference proteome</keyword>
<feature type="transmembrane region" description="Helical" evidence="1">
    <location>
        <begin position="32"/>
        <end position="53"/>
    </location>
</feature>
<gene>
    <name evidence="2" type="ORF">H1D41_03220</name>
</gene>
<feature type="transmembrane region" description="Helical" evidence="1">
    <location>
        <begin position="94"/>
        <end position="116"/>
    </location>
</feature>
<reference evidence="2" key="1">
    <citation type="submission" date="2020-10" db="EMBL/GenBank/DDBJ databases">
        <title>Paenihalocynthiibacter styelae gen. nov., sp. nov., isolated from stalked sea squirt Styela clava.</title>
        <authorList>
            <person name="Kim Y.-O."/>
            <person name="Yoon J.-H."/>
        </authorList>
    </citation>
    <scope>NUCLEOTIDE SEQUENCE</scope>
    <source>
        <strain evidence="2">MYP1-1</strain>
    </source>
</reference>
<feature type="transmembrane region" description="Helical" evidence="1">
    <location>
        <begin position="65"/>
        <end position="88"/>
    </location>
</feature>
<protein>
    <submittedName>
        <fullName evidence="2">Uncharacterized protein</fullName>
    </submittedName>
</protein>
<organism evidence="2 3">
    <name type="scientific">Halocynthiibacter styelae</name>
    <dbReference type="NCBI Taxonomy" id="2761955"/>
    <lineage>
        <taxon>Bacteria</taxon>
        <taxon>Pseudomonadati</taxon>
        <taxon>Pseudomonadota</taxon>
        <taxon>Alphaproteobacteria</taxon>
        <taxon>Rhodobacterales</taxon>
        <taxon>Paracoccaceae</taxon>
        <taxon>Halocynthiibacter</taxon>
    </lineage>
</organism>
<comment type="caution">
    <text evidence="2">The sequence shown here is derived from an EMBL/GenBank/DDBJ whole genome shotgun (WGS) entry which is preliminary data.</text>
</comment>
<feature type="transmembrane region" description="Helical" evidence="1">
    <location>
        <begin position="9"/>
        <end position="26"/>
    </location>
</feature>
<dbReference type="RefSeq" id="WP_228847555.1">
    <property type="nucleotide sequence ID" value="NZ_JADCKQ010000002.1"/>
</dbReference>
<sequence length="119" mass="12484">MRAGLQHPLVHSLAGMCLMGGWAAWSNNDFPMPAPLIAGLAQGALTGVITFLMHRVISRVFAASTCWLCAAVAGIATSASFLICGHLIAATPAFWQTIALPFSVASAYALSFAYSLRKS</sequence>